<feature type="signal peptide" evidence="10">
    <location>
        <begin position="1"/>
        <end position="22"/>
    </location>
</feature>
<evidence type="ECO:0000256" key="5">
    <source>
        <dbReference type="ARBA" id="ARBA00022801"/>
    </source>
</evidence>
<keyword evidence="5" id="KW-0378">Hydrolase</keyword>
<comment type="similarity">
    <text evidence="2 7">Belongs to the glycosyl hydrolase 17 family.</text>
</comment>
<reference evidence="11" key="1">
    <citation type="submission" date="2015-03" db="EMBL/GenBank/DDBJ databases">
        <title>A transcriptome of Araucaria cunninghamii, an australian fine timber species.</title>
        <authorList>
            <person name="Jing Yi C.J.Y."/>
            <person name="Yin San L.Y.S."/>
            <person name="Abdul Karim S.S."/>
            <person name="Wan Azmi N.N."/>
            <person name="Hercus R.R."/>
            <person name="Croft L.L."/>
        </authorList>
    </citation>
    <scope>NUCLEOTIDE SEQUENCE</scope>
    <source>
        <strain evidence="11">MI0301</strain>
        <tissue evidence="11">Leaf</tissue>
    </source>
</reference>
<name>A0A0D6R032_ARACU</name>
<evidence type="ECO:0000256" key="4">
    <source>
        <dbReference type="ARBA" id="ARBA00022729"/>
    </source>
</evidence>
<evidence type="ECO:0000256" key="7">
    <source>
        <dbReference type="RuleBase" id="RU004335"/>
    </source>
</evidence>
<keyword evidence="9" id="KW-1133">Transmembrane helix</keyword>
<evidence type="ECO:0000256" key="8">
    <source>
        <dbReference type="SAM" id="MobiDB-lite"/>
    </source>
</evidence>
<dbReference type="InterPro" id="IPR000490">
    <property type="entry name" value="Glyco_hydro_17"/>
</dbReference>
<dbReference type="Gene3D" id="3.20.20.80">
    <property type="entry name" value="Glycosidases"/>
    <property type="match status" value="1"/>
</dbReference>
<dbReference type="FunFam" id="3.20.20.80:FF:000005">
    <property type="entry name" value="Glucan endo-1,3-beta-glucosidase 14"/>
    <property type="match status" value="1"/>
</dbReference>
<proteinExistence type="inferred from homology"/>
<evidence type="ECO:0000256" key="6">
    <source>
        <dbReference type="ARBA" id="ARBA00023295"/>
    </source>
</evidence>
<dbReference type="PANTHER" id="PTHR32227">
    <property type="entry name" value="GLUCAN ENDO-1,3-BETA-GLUCOSIDASE BG1-RELATED-RELATED"/>
    <property type="match status" value="1"/>
</dbReference>
<feature type="region of interest" description="Disordered" evidence="8">
    <location>
        <begin position="362"/>
        <end position="383"/>
    </location>
</feature>
<evidence type="ECO:0000313" key="11">
    <source>
        <dbReference type="EMBL" id="JAG95628.1"/>
    </source>
</evidence>
<dbReference type="GO" id="GO:0005975">
    <property type="term" value="P:carbohydrate metabolic process"/>
    <property type="evidence" value="ECO:0007669"/>
    <property type="project" value="InterPro"/>
</dbReference>
<keyword evidence="6" id="KW-0326">Glycosidase</keyword>
<feature type="transmembrane region" description="Helical" evidence="9">
    <location>
        <begin position="397"/>
        <end position="418"/>
    </location>
</feature>
<evidence type="ECO:0000256" key="10">
    <source>
        <dbReference type="SAM" id="SignalP"/>
    </source>
</evidence>
<evidence type="ECO:0000256" key="9">
    <source>
        <dbReference type="SAM" id="Phobius"/>
    </source>
</evidence>
<evidence type="ECO:0000256" key="1">
    <source>
        <dbReference type="ARBA" id="ARBA00000382"/>
    </source>
</evidence>
<comment type="catalytic activity">
    <reaction evidence="1">
        <text>Hydrolysis of (1-&gt;3)-beta-D-glucosidic linkages in (1-&gt;3)-beta-D-glucans.</text>
        <dbReference type="EC" id="3.2.1.39"/>
    </reaction>
</comment>
<organism evidence="11">
    <name type="scientific">Araucaria cunninghamii</name>
    <name type="common">Hoop pine</name>
    <name type="synonym">Moreton Bay pine</name>
    <dbReference type="NCBI Taxonomy" id="56994"/>
    <lineage>
        <taxon>Eukaryota</taxon>
        <taxon>Viridiplantae</taxon>
        <taxon>Streptophyta</taxon>
        <taxon>Embryophyta</taxon>
        <taxon>Tracheophyta</taxon>
        <taxon>Spermatophyta</taxon>
        <taxon>Pinopsida</taxon>
        <taxon>Pinidae</taxon>
        <taxon>Conifers II</taxon>
        <taxon>Araucariales</taxon>
        <taxon>Araucariaceae</taxon>
        <taxon>Araucaria</taxon>
    </lineage>
</organism>
<dbReference type="Pfam" id="PF00332">
    <property type="entry name" value="Glyco_hydro_17"/>
    <property type="match status" value="1"/>
</dbReference>
<accession>A0A0D6R032</accession>
<dbReference type="EC" id="3.2.1.39" evidence="3"/>
<dbReference type="InterPro" id="IPR044965">
    <property type="entry name" value="Glyco_hydro_17_plant"/>
</dbReference>
<evidence type="ECO:0000256" key="3">
    <source>
        <dbReference type="ARBA" id="ARBA00012780"/>
    </source>
</evidence>
<dbReference type="AlphaFoldDB" id="A0A0D6R032"/>
<protein>
    <recommendedName>
        <fullName evidence="3">glucan endo-1,3-beta-D-glucosidase</fullName>
        <ecNumber evidence="3">3.2.1.39</ecNumber>
    </recommendedName>
</protein>
<sequence length="420" mass="45310">MSSMRIGFCSCIFWALAWPLLSGHIFSNAQSILSATTMGINYGQVADNLPSPELVVGLLRTNNISKIKLYSVNATVLKAFANTGIEIIVGMGNEYVSTMAQANQAAEWIQENIQAYLPATKITGIAVGNEVLTGSDAQLIANLVPAMKNIHTALVKIGAAMDITITTPHSLAVLGNSFPPSAGYFRQDLTSVMKPLLDFLSQIGAPFFINAYPYFAYKDEPNQVSLQYVLFEPNAGQVDPNNNAQYDNMLYAQIDAVYSALSALGYANLEVTVSETGWPSMGDTNEAGATPQNAQAYNKNLMQLLAQNQGTPLRPRLDVKAYIFALFNEDMKPGPNSERNYGLFKPDGTPTYNVGLVGSLHTSQSPISSTSTASSPTSSSDSTEYTFASSAKETRSVLSVIIYLHIMGLCSFLLGLPFRP</sequence>
<dbReference type="EMBL" id="GCKF01039947">
    <property type="protein sequence ID" value="JAG95628.1"/>
    <property type="molecule type" value="Transcribed_RNA"/>
</dbReference>
<keyword evidence="4 10" id="KW-0732">Signal</keyword>
<dbReference type="GO" id="GO:0042973">
    <property type="term" value="F:glucan endo-1,3-beta-D-glucosidase activity"/>
    <property type="evidence" value="ECO:0007669"/>
    <property type="project" value="UniProtKB-EC"/>
</dbReference>
<keyword evidence="9" id="KW-0472">Membrane</keyword>
<dbReference type="InterPro" id="IPR017853">
    <property type="entry name" value="GH"/>
</dbReference>
<evidence type="ECO:0000256" key="2">
    <source>
        <dbReference type="ARBA" id="ARBA00008773"/>
    </source>
</evidence>
<feature type="chain" id="PRO_5002311377" description="glucan endo-1,3-beta-D-glucosidase" evidence="10">
    <location>
        <begin position="23"/>
        <end position="420"/>
    </location>
</feature>
<keyword evidence="9" id="KW-0812">Transmembrane</keyword>
<dbReference type="SUPFAM" id="SSF51445">
    <property type="entry name" value="(Trans)glycosidases"/>
    <property type="match status" value="1"/>
</dbReference>